<name>A0A4C1WAI7_EUMVA</name>
<accession>A0A4C1WAI7</accession>
<comment type="caution">
    <text evidence="2">The sequence shown here is derived from an EMBL/GenBank/DDBJ whole genome shotgun (WGS) entry which is preliminary data.</text>
</comment>
<reference evidence="2 3" key="1">
    <citation type="journal article" date="2019" name="Commun. Biol.">
        <title>The bagworm genome reveals a unique fibroin gene that provides high tensile strength.</title>
        <authorList>
            <person name="Kono N."/>
            <person name="Nakamura H."/>
            <person name="Ohtoshi R."/>
            <person name="Tomita M."/>
            <person name="Numata K."/>
            <person name="Arakawa K."/>
        </authorList>
    </citation>
    <scope>NUCLEOTIDE SEQUENCE [LARGE SCALE GENOMIC DNA]</scope>
</reference>
<feature type="region of interest" description="Disordered" evidence="1">
    <location>
        <begin position="72"/>
        <end position="106"/>
    </location>
</feature>
<dbReference type="AlphaFoldDB" id="A0A4C1WAI7"/>
<feature type="compositionally biased region" description="Polar residues" evidence="1">
    <location>
        <begin position="74"/>
        <end position="87"/>
    </location>
</feature>
<gene>
    <name evidence="2" type="ORF">EVAR_36980_1</name>
</gene>
<evidence type="ECO:0000313" key="2">
    <source>
        <dbReference type="EMBL" id="GBP47155.1"/>
    </source>
</evidence>
<dbReference type="EMBL" id="BGZK01000496">
    <property type="protein sequence ID" value="GBP47155.1"/>
    <property type="molecule type" value="Genomic_DNA"/>
</dbReference>
<dbReference type="Proteomes" id="UP000299102">
    <property type="component" value="Unassembled WGS sequence"/>
</dbReference>
<protein>
    <submittedName>
        <fullName evidence="2">Uncharacterized protein</fullName>
    </submittedName>
</protein>
<sequence>MSDNPVYVDCIHNSVVRCMKFCHSELAANDILRRQALRSTNLPSSVHILRHCDAFVTNFTAANFHYNMIKRNSHASSRSSPGTNSPINKRYYQRRKRSRSTGEPVD</sequence>
<proteinExistence type="predicted"/>
<keyword evidence="3" id="KW-1185">Reference proteome</keyword>
<evidence type="ECO:0000313" key="3">
    <source>
        <dbReference type="Proteomes" id="UP000299102"/>
    </source>
</evidence>
<organism evidence="2 3">
    <name type="scientific">Eumeta variegata</name>
    <name type="common">Bagworm moth</name>
    <name type="synonym">Eumeta japonica</name>
    <dbReference type="NCBI Taxonomy" id="151549"/>
    <lineage>
        <taxon>Eukaryota</taxon>
        <taxon>Metazoa</taxon>
        <taxon>Ecdysozoa</taxon>
        <taxon>Arthropoda</taxon>
        <taxon>Hexapoda</taxon>
        <taxon>Insecta</taxon>
        <taxon>Pterygota</taxon>
        <taxon>Neoptera</taxon>
        <taxon>Endopterygota</taxon>
        <taxon>Lepidoptera</taxon>
        <taxon>Glossata</taxon>
        <taxon>Ditrysia</taxon>
        <taxon>Tineoidea</taxon>
        <taxon>Psychidae</taxon>
        <taxon>Oiketicinae</taxon>
        <taxon>Eumeta</taxon>
    </lineage>
</organism>
<evidence type="ECO:0000256" key="1">
    <source>
        <dbReference type="SAM" id="MobiDB-lite"/>
    </source>
</evidence>